<evidence type="ECO:0000313" key="3">
    <source>
        <dbReference type="Proteomes" id="UP001222027"/>
    </source>
</evidence>
<evidence type="ECO:0008006" key="4">
    <source>
        <dbReference type="Google" id="ProtNLM"/>
    </source>
</evidence>
<protein>
    <recommendedName>
        <fullName evidence="4">Secreted protein</fullName>
    </recommendedName>
</protein>
<organism evidence="2 3">
    <name type="scientific">Ensete ventricosum</name>
    <name type="common">Abyssinian banana</name>
    <name type="synonym">Musa ensete</name>
    <dbReference type="NCBI Taxonomy" id="4639"/>
    <lineage>
        <taxon>Eukaryota</taxon>
        <taxon>Viridiplantae</taxon>
        <taxon>Streptophyta</taxon>
        <taxon>Embryophyta</taxon>
        <taxon>Tracheophyta</taxon>
        <taxon>Spermatophyta</taxon>
        <taxon>Magnoliopsida</taxon>
        <taxon>Liliopsida</taxon>
        <taxon>Zingiberales</taxon>
        <taxon>Musaceae</taxon>
        <taxon>Ensete</taxon>
    </lineage>
</organism>
<accession>A0AAV8RZF4</accession>
<reference evidence="2 3" key="1">
    <citation type="submission" date="2022-12" db="EMBL/GenBank/DDBJ databases">
        <title>Chromosome-scale assembly of the Ensete ventricosum genome.</title>
        <authorList>
            <person name="Dussert Y."/>
            <person name="Stocks J."/>
            <person name="Wendawek A."/>
            <person name="Woldeyes F."/>
            <person name="Nichols R.A."/>
            <person name="Borrell J.S."/>
        </authorList>
    </citation>
    <scope>NUCLEOTIDE SEQUENCE [LARGE SCALE GENOMIC DNA]</scope>
    <source>
        <strain evidence="3">cv. Maze</strain>
        <tissue evidence="2">Seeds</tissue>
    </source>
</reference>
<name>A0AAV8RZF4_ENSVE</name>
<comment type="caution">
    <text evidence="2">The sequence shown here is derived from an EMBL/GenBank/DDBJ whole genome shotgun (WGS) entry which is preliminary data.</text>
</comment>
<evidence type="ECO:0000256" key="1">
    <source>
        <dbReference type="SAM" id="SignalP"/>
    </source>
</evidence>
<sequence>MEGFPAQGNFLMLRLLARVASELFSESVLGGSVGRAGDEVGARGSVVAATAVCSGLVRRPPRLWNSCWRAEVVPGKYTSVGWKQDCCLVLLCSYSGLTYS</sequence>
<gene>
    <name evidence="2" type="ORF">OPV22_002938</name>
</gene>
<dbReference type="EMBL" id="JAQQAF010000001">
    <property type="protein sequence ID" value="KAJ8512504.1"/>
    <property type="molecule type" value="Genomic_DNA"/>
</dbReference>
<feature type="signal peptide" evidence="1">
    <location>
        <begin position="1"/>
        <end position="21"/>
    </location>
</feature>
<dbReference type="Proteomes" id="UP001222027">
    <property type="component" value="Unassembled WGS sequence"/>
</dbReference>
<dbReference type="AlphaFoldDB" id="A0AAV8RZF4"/>
<keyword evidence="3" id="KW-1185">Reference proteome</keyword>
<feature type="chain" id="PRO_5043395486" description="Secreted protein" evidence="1">
    <location>
        <begin position="22"/>
        <end position="100"/>
    </location>
</feature>
<evidence type="ECO:0000313" key="2">
    <source>
        <dbReference type="EMBL" id="KAJ8512504.1"/>
    </source>
</evidence>
<proteinExistence type="predicted"/>
<keyword evidence="1" id="KW-0732">Signal</keyword>